<dbReference type="InterPro" id="IPR019533">
    <property type="entry name" value="Peptidase_S26"/>
</dbReference>
<evidence type="ECO:0000256" key="3">
    <source>
        <dbReference type="ARBA" id="ARBA00004370"/>
    </source>
</evidence>
<feature type="active site" evidence="11">
    <location>
        <position position="223"/>
    </location>
</feature>
<keyword evidence="14" id="KW-1185">Reference proteome</keyword>
<reference evidence="13 14" key="1">
    <citation type="journal article" date="2020" name="IScience">
        <title>Genome Sequencing of the Endangered Kingdonia uniflora (Circaeasteraceae, Ranunculales) Reveals Potential Mechanisms of Evolutionary Specialization.</title>
        <authorList>
            <person name="Sun Y."/>
            <person name="Deng T."/>
            <person name="Zhang A."/>
            <person name="Moore M.J."/>
            <person name="Landis J.B."/>
            <person name="Lin N."/>
            <person name="Zhang H."/>
            <person name="Zhang X."/>
            <person name="Huang J."/>
            <person name="Zhang X."/>
            <person name="Sun H."/>
            <person name="Wang H."/>
        </authorList>
    </citation>
    <scope>NUCLEOTIDE SEQUENCE [LARGE SCALE GENOMIC DNA]</scope>
    <source>
        <strain evidence="13">TB1705</strain>
        <tissue evidence="13">Leaf</tissue>
    </source>
</reference>
<evidence type="ECO:0000313" key="14">
    <source>
        <dbReference type="Proteomes" id="UP000541444"/>
    </source>
</evidence>
<evidence type="ECO:0000256" key="5">
    <source>
        <dbReference type="ARBA" id="ARBA00013208"/>
    </source>
</evidence>
<feature type="domain" description="Peptidase S26" evidence="12">
    <location>
        <begin position="196"/>
        <end position="407"/>
    </location>
</feature>
<keyword evidence="6" id="KW-0150">Chloroplast</keyword>
<evidence type="ECO:0000259" key="12">
    <source>
        <dbReference type="Pfam" id="PF10502"/>
    </source>
</evidence>
<dbReference type="AlphaFoldDB" id="A0A7J7PD85"/>
<evidence type="ECO:0000256" key="8">
    <source>
        <dbReference type="ARBA" id="ARBA00022801"/>
    </source>
</evidence>
<keyword evidence="10" id="KW-0472">Membrane</keyword>
<evidence type="ECO:0000256" key="1">
    <source>
        <dbReference type="ARBA" id="ARBA00000677"/>
    </source>
</evidence>
<dbReference type="Gene3D" id="2.10.109.10">
    <property type="entry name" value="Umud Fragment, subunit A"/>
    <property type="match status" value="1"/>
</dbReference>
<gene>
    <name evidence="13" type="ORF">GIB67_015913</name>
</gene>
<dbReference type="GO" id="GO:0009535">
    <property type="term" value="C:chloroplast thylakoid membrane"/>
    <property type="evidence" value="ECO:0007669"/>
    <property type="project" value="TreeGrafter"/>
</dbReference>
<dbReference type="GO" id="GO:0006465">
    <property type="term" value="P:signal peptide processing"/>
    <property type="evidence" value="ECO:0007669"/>
    <property type="project" value="InterPro"/>
</dbReference>
<keyword evidence="8" id="KW-0378">Hydrolase</keyword>
<feature type="active site" evidence="11">
    <location>
        <position position="327"/>
    </location>
</feature>
<sequence>MAIKVTYTYSSYLAQNMASSAVAKVGNYRLFSECYGKSSVFFQNQKSEIDPPRRGYGYHHVGMMGLKGGGGSRSYGSIARDLAVGSCDSPLVTCLVSMMRSSAVVTDSMNPGVCGVSRTTSSSVLGIKASSFVIPFLQGSKWLPCSEFFQGSASEAVDKGGAREVVRKATKRLTVKPVESSNSWLSRLTSSCSEDAKALFTAVTVTVLFGSRVAEPRSIPSRSMYPTLDIGDRILAEKWVYLIPVLTEVEASMPNNADFVVGSTMKREANRGGGITGIVLEGQRTSPREVPFKIGVSYFFKKPNVTDIVIFKAPEDCGFSPGDVFIKRIVAKAGDWVEVRDGKLLVNGIAQDEDFILEPLAYEMEPVLVEKGYVFVMGDNRNNSYDSHNWGPLPVKNIIGRSVLRYWPPPRVSNTIYEHHARQNLAAVS</sequence>
<comment type="caution">
    <text evidence="13">The sequence shown here is derived from an EMBL/GenBank/DDBJ whole genome shotgun (WGS) entry which is preliminary data.</text>
</comment>
<dbReference type="FunFam" id="2.10.109.10:FF:000012">
    <property type="entry name" value="Peptidase/ serine-type peptidase"/>
    <property type="match status" value="1"/>
</dbReference>
<dbReference type="OrthoDB" id="308440at2759"/>
<evidence type="ECO:0000256" key="9">
    <source>
        <dbReference type="ARBA" id="ARBA00022946"/>
    </source>
</evidence>
<proteinExistence type="inferred from homology"/>
<dbReference type="GO" id="GO:0004252">
    <property type="term" value="F:serine-type endopeptidase activity"/>
    <property type="evidence" value="ECO:0007669"/>
    <property type="project" value="InterPro"/>
</dbReference>
<comment type="subcellular location">
    <subcellularLocation>
        <location evidence="3">Membrane</location>
    </subcellularLocation>
    <subcellularLocation>
        <location evidence="2">Plastid</location>
        <location evidence="2">Chloroplast</location>
    </subcellularLocation>
</comment>
<dbReference type="SUPFAM" id="SSF51306">
    <property type="entry name" value="LexA/Signal peptidase"/>
    <property type="match status" value="1"/>
</dbReference>
<dbReference type="Proteomes" id="UP000541444">
    <property type="component" value="Unassembled WGS sequence"/>
</dbReference>
<evidence type="ECO:0000313" key="13">
    <source>
        <dbReference type="EMBL" id="KAF6177038.1"/>
    </source>
</evidence>
<keyword evidence="9" id="KW-0809">Transit peptide</keyword>
<dbReference type="EMBL" id="JACGCM010000004">
    <property type="protein sequence ID" value="KAF6177038.1"/>
    <property type="molecule type" value="Genomic_DNA"/>
</dbReference>
<dbReference type="InterPro" id="IPR000223">
    <property type="entry name" value="Pept_S26A_signal_pept_1"/>
</dbReference>
<dbReference type="GO" id="GO:0009003">
    <property type="term" value="F:signal peptidase activity"/>
    <property type="evidence" value="ECO:0007669"/>
    <property type="project" value="UniProtKB-EC"/>
</dbReference>
<dbReference type="GO" id="GO:0010027">
    <property type="term" value="P:thylakoid membrane organization"/>
    <property type="evidence" value="ECO:0007669"/>
    <property type="project" value="TreeGrafter"/>
</dbReference>
<evidence type="ECO:0000256" key="7">
    <source>
        <dbReference type="ARBA" id="ARBA00022640"/>
    </source>
</evidence>
<dbReference type="CDD" id="cd06530">
    <property type="entry name" value="S26_SPase_I"/>
    <property type="match status" value="1"/>
</dbReference>
<organism evidence="13 14">
    <name type="scientific">Kingdonia uniflora</name>
    <dbReference type="NCBI Taxonomy" id="39325"/>
    <lineage>
        <taxon>Eukaryota</taxon>
        <taxon>Viridiplantae</taxon>
        <taxon>Streptophyta</taxon>
        <taxon>Embryophyta</taxon>
        <taxon>Tracheophyta</taxon>
        <taxon>Spermatophyta</taxon>
        <taxon>Magnoliopsida</taxon>
        <taxon>Ranunculales</taxon>
        <taxon>Circaeasteraceae</taxon>
        <taxon>Kingdonia</taxon>
    </lineage>
</organism>
<dbReference type="PRINTS" id="PR00727">
    <property type="entry name" value="LEADERPTASE"/>
</dbReference>
<comment type="catalytic activity">
    <reaction evidence="1">
        <text>Cleavage of hydrophobic, N-terminal signal or leader sequences from secreted and periplasmic proteins.</text>
        <dbReference type="EC" id="3.4.21.89"/>
    </reaction>
</comment>
<dbReference type="PROSITE" id="PS00761">
    <property type="entry name" value="SPASE_I_3"/>
    <property type="match status" value="1"/>
</dbReference>
<dbReference type="NCBIfam" id="TIGR02227">
    <property type="entry name" value="sigpep_I_bact"/>
    <property type="match status" value="1"/>
</dbReference>
<evidence type="ECO:0000256" key="11">
    <source>
        <dbReference type="PIRSR" id="PIRSR600223-1"/>
    </source>
</evidence>
<dbReference type="EC" id="3.4.21.89" evidence="5"/>
<evidence type="ECO:0000256" key="2">
    <source>
        <dbReference type="ARBA" id="ARBA00004229"/>
    </source>
</evidence>
<dbReference type="PANTHER" id="PTHR43390">
    <property type="entry name" value="SIGNAL PEPTIDASE I"/>
    <property type="match status" value="1"/>
</dbReference>
<dbReference type="Pfam" id="PF10502">
    <property type="entry name" value="Peptidase_S26"/>
    <property type="match status" value="1"/>
</dbReference>
<dbReference type="InterPro" id="IPR036286">
    <property type="entry name" value="LexA/Signal_pep-like_sf"/>
</dbReference>
<evidence type="ECO:0000256" key="10">
    <source>
        <dbReference type="ARBA" id="ARBA00023136"/>
    </source>
</evidence>
<evidence type="ECO:0000256" key="6">
    <source>
        <dbReference type="ARBA" id="ARBA00022528"/>
    </source>
</evidence>
<protein>
    <recommendedName>
        <fullName evidence="5">signal peptidase I</fullName>
        <ecNumber evidence="5">3.4.21.89</ecNumber>
    </recommendedName>
</protein>
<comment type="similarity">
    <text evidence="4">Belongs to the peptidase S26 family.</text>
</comment>
<dbReference type="InterPro" id="IPR019758">
    <property type="entry name" value="Pept_S26A_signal_pept_1_CS"/>
</dbReference>
<accession>A0A7J7PD85</accession>
<dbReference type="PANTHER" id="PTHR43390:SF2">
    <property type="entry name" value="THYLAKOIDAL PROCESSING PEPTIDASE 2, CHLOROPLASTIC-RELATED"/>
    <property type="match status" value="1"/>
</dbReference>
<name>A0A7J7PD85_9MAGN</name>
<evidence type="ECO:0000256" key="4">
    <source>
        <dbReference type="ARBA" id="ARBA00009370"/>
    </source>
</evidence>
<keyword evidence="7" id="KW-0934">Plastid</keyword>